<keyword evidence="2" id="KW-1003">Cell membrane</keyword>
<organism evidence="10 11">
    <name type="scientific">SAR86 cluster bacterium</name>
    <dbReference type="NCBI Taxonomy" id="2030880"/>
    <lineage>
        <taxon>Bacteria</taxon>
        <taxon>Pseudomonadati</taxon>
        <taxon>Pseudomonadota</taxon>
        <taxon>Gammaproteobacteria</taxon>
        <taxon>SAR86 cluster</taxon>
    </lineage>
</organism>
<evidence type="ECO:0000256" key="5">
    <source>
        <dbReference type="ARBA" id="ARBA00023136"/>
    </source>
</evidence>
<keyword evidence="3 7" id="KW-0812">Transmembrane</keyword>
<comment type="subcellular location">
    <subcellularLocation>
        <location evidence="1">Cell membrane</location>
        <topology evidence="1">Multi-pass membrane protein</topology>
    </subcellularLocation>
</comment>
<keyword evidence="4 7" id="KW-1133">Transmembrane helix</keyword>
<accession>A0A2A4WYZ2</accession>
<feature type="domain" description="ABC3 transporter permease C-terminal" evidence="8">
    <location>
        <begin position="301"/>
        <end position="412"/>
    </location>
</feature>
<dbReference type="EMBL" id="NVUL01000074">
    <property type="protein sequence ID" value="PCI75464.1"/>
    <property type="molecule type" value="Genomic_DNA"/>
</dbReference>
<dbReference type="Pfam" id="PF12704">
    <property type="entry name" value="MacB_PCD"/>
    <property type="match status" value="1"/>
</dbReference>
<feature type="transmembrane region" description="Helical" evidence="7">
    <location>
        <begin position="438"/>
        <end position="459"/>
    </location>
</feature>
<dbReference type="Proteomes" id="UP000218767">
    <property type="component" value="Unassembled WGS sequence"/>
</dbReference>
<evidence type="ECO:0000256" key="4">
    <source>
        <dbReference type="ARBA" id="ARBA00022989"/>
    </source>
</evidence>
<dbReference type="InterPro" id="IPR003838">
    <property type="entry name" value="ABC3_permease_C"/>
</dbReference>
<proteinExistence type="inferred from homology"/>
<evidence type="ECO:0000256" key="7">
    <source>
        <dbReference type="SAM" id="Phobius"/>
    </source>
</evidence>
<dbReference type="GO" id="GO:0022857">
    <property type="term" value="F:transmembrane transporter activity"/>
    <property type="evidence" value="ECO:0007669"/>
    <property type="project" value="TreeGrafter"/>
</dbReference>
<feature type="domain" description="ABC3 transporter permease C-terminal" evidence="8">
    <location>
        <begin position="721"/>
        <end position="823"/>
    </location>
</feature>
<dbReference type="PANTHER" id="PTHR30572:SF4">
    <property type="entry name" value="ABC TRANSPORTER PERMEASE YTRF"/>
    <property type="match status" value="1"/>
</dbReference>
<feature type="domain" description="MacB-like periplasmic core" evidence="9">
    <location>
        <begin position="20"/>
        <end position="241"/>
    </location>
</feature>
<evidence type="ECO:0000256" key="3">
    <source>
        <dbReference type="ARBA" id="ARBA00022692"/>
    </source>
</evidence>
<dbReference type="PROSITE" id="PS51257">
    <property type="entry name" value="PROKAR_LIPOPROTEIN"/>
    <property type="match status" value="1"/>
</dbReference>
<dbReference type="PANTHER" id="PTHR30572">
    <property type="entry name" value="MEMBRANE COMPONENT OF TRANSPORTER-RELATED"/>
    <property type="match status" value="1"/>
</dbReference>
<evidence type="ECO:0000259" key="9">
    <source>
        <dbReference type="Pfam" id="PF12704"/>
    </source>
</evidence>
<evidence type="ECO:0000256" key="2">
    <source>
        <dbReference type="ARBA" id="ARBA00022475"/>
    </source>
</evidence>
<evidence type="ECO:0008006" key="12">
    <source>
        <dbReference type="Google" id="ProtNLM"/>
    </source>
</evidence>
<feature type="transmembrane region" description="Helical" evidence="7">
    <location>
        <begin position="297"/>
        <end position="320"/>
    </location>
</feature>
<feature type="transmembrane region" description="Helical" evidence="7">
    <location>
        <begin position="389"/>
        <end position="412"/>
    </location>
</feature>
<evidence type="ECO:0000313" key="11">
    <source>
        <dbReference type="Proteomes" id="UP000218767"/>
    </source>
</evidence>
<sequence>MFKNYLVTAFNNLFKNKLYSAINIVGLAVGLAACILIALYVQDELSYDKHWDNAERIFRINNEITYPGSDGIRTPSTPLAALPALKSFFSEEIVVGSRIRAVGTTDMSINNEVYPELLAFVDREFADIFKVEAISGSVEATLDGLNNIALSEELATKFFGSTDAIGEIISVPPSYMAPARDYRVTAIYRVANENSRLSIPALALLDEDNMPEDWQSWDNSVFVTYIKLADNVSVEQVNGRFSEFLDLHVNLSSISSAAGDYAPSDIMNYRLQPVTDLYLDPWSESDKQNSGSRIVNLIFIAIAGVVLAIGCLNFSVLTLARSTKREREVAIRKVLGAKRSSLLIQFVGEAILIVLLASILGLVLLELVMPVYANYTGKILSLDYSLPSTYLSLAALVLTTGALGGLYPAAVLSGFKPLKSLGNSHTVSSARGYSLKDILVVLQFTISVSLIVATAFVYLQSRFASSNNLGFNPNNLMVVQGVLNLPELQQGLGNKGIVLQQQVNSIEGVSGSGLSMLIPGAGGSFSRQLILQPEFGVGNTTTNIVATTRLNFIDADFFDAYEISIIAGRSYDEAFQQDHIPLIAQAAPTGQSYSFNLVINESAVQELGLSSPEDAIGRVVRTNVGAIGTIMADLTIVGVVADSRFHYVRTEIPPEAYFLTPELGANLTVRFQGNPQDILNSVAQLWPSLYGDTPIRTLFMDQIMDDQFADVQTQGSMLAGFSLLAVMLACLGLLGMSTFVIERRTKEIGLRKVMGAKVKDVVRLLLWQFSMPVLIANVIAWPFTVFFMIRWLEGFSNRIDSIWLLPLCLAVGVLSLIFMWITVAGNTTRIARRSPIHALRYE</sequence>
<feature type="transmembrane region" description="Helical" evidence="7">
    <location>
        <begin position="717"/>
        <end position="741"/>
    </location>
</feature>
<dbReference type="InterPro" id="IPR025857">
    <property type="entry name" value="MacB_PCD"/>
</dbReference>
<feature type="transmembrane region" description="Helical" evidence="7">
    <location>
        <begin position="762"/>
        <end position="789"/>
    </location>
</feature>
<evidence type="ECO:0000256" key="6">
    <source>
        <dbReference type="ARBA" id="ARBA00038076"/>
    </source>
</evidence>
<keyword evidence="5 7" id="KW-0472">Membrane</keyword>
<reference evidence="11" key="1">
    <citation type="submission" date="2017-08" db="EMBL/GenBank/DDBJ databases">
        <title>A dynamic microbial community with high functional redundancy inhabits the cold, oxic subseafloor aquifer.</title>
        <authorList>
            <person name="Tully B.J."/>
            <person name="Wheat C.G."/>
            <person name="Glazer B.T."/>
            <person name="Huber J.A."/>
        </authorList>
    </citation>
    <scope>NUCLEOTIDE SEQUENCE [LARGE SCALE GENOMIC DNA]</scope>
</reference>
<evidence type="ECO:0000313" key="10">
    <source>
        <dbReference type="EMBL" id="PCI75464.1"/>
    </source>
</evidence>
<comment type="similarity">
    <text evidence="6">Belongs to the ABC-4 integral membrane protein family.</text>
</comment>
<dbReference type="AlphaFoldDB" id="A0A2A4WYZ2"/>
<dbReference type="InterPro" id="IPR050250">
    <property type="entry name" value="Macrolide_Exporter_MacB"/>
</dbReference>
<feature type="transmembrane region" description="Helical" evidence="7">
    <location>
        <begin position="801"/>
        <end position="823"/>
    </location>
</feature>
<feature type="transmembrane region" description="Helical" evidence="7">
    <location>
        <begin position="341"/>
        <end position="369"/>
    </location>
</feature>
<comment type="caution">
    <text evidence="10">The sequence shown here is derived from an EMBL/GenBank/DDBJ whole genome shotgun (WGS) entry which is preliminary data.</text>
</comment>
<evidence type="ECO:0000259" key="8">
    <source>
        <dbReference type="Pfam" id="PF02687"/>
    </source>
</evidence>
<feature type="transmembrane region" description="Helical" evidence="7">
    <location>
        <begin position="21"/>
        <end position="41"/>
    </location>
</feature>
<dbReference type="GO" id="GO:0005886">
    <property type="term" value="C:plasma membrane"/>
    <property type="evidence" value="ECO:0007669"/>
    <property type="project" value="UniProtKB-SubCell"/>
</dbReference>
<gene>
    <name evidence="10" type="ORF">COB20_12820</name>
</gene>
<protein>
    <recommendedName>
        <fullName evidence="12">ABC transporter permease</fullName>
    </recommendedName>
</protein>
<dbReference type="Pfam" id="PF02687">
    <property type="entry name" value="FtsX"/>
    <property type="match status" value="2"/>
</dbReference>
<evidence type="ECO:0000256" key="1">
    <source>
        <dbReference type="ARBA" id="ARBA00004651"/>
    </source>
</evidence>
<name>A0A2A4WYZ2_9GAMM</name>